<feature type="transmembrane region" description="Helical" evidence="2">
    <location>
        <begin position="1983"/>
        <end position="2000"/>
    </location>
</feature>
<keyword evidence="2" id="KW-1133">Transmembrane helix</keyword>
<dbReference type="PROSITE" id="PS50853">
    <property type="entry name" value="FN3"/>
    <property type="match status" value="3"/>
</dbReference>
<protein>
    <submittedName>
        <fullName evidence="4">ORF30</fullName>
    </submittedName>
</protein>
<accession>A0AAT9JFL5</accession>
<evidence type="ECO:0000313" key="4">
    <source>
        <dbReference type="EMBL" id="DBA51888.1"/>
    </source>
</evidence>
<sequence>MRKILFGTFVALTLVALSGNPLAINYMASTPLITKAYAESTQFIGSERGDTWEKQYYQNGANVLVYHTFGLPEFIDTPQGYKAYSITNTPTHINVNSNITPLSFDKSDCTNEIYHKDGSGTFIQDEYWSVVTNSGSGWKLYDILQLGCDYTTGNSNDGKTLTVHREHPKAQFFSQYTLNDDGSLTKPELTLVNNGAYQNATFSGNGTQITPEVMGGFENLKVSFANVWKGVSASSISFDGTTYSGQDLANLLPNGQAVTLRKAQLVDKIINFETSEGNTFIYDTTLGYNDLVALQITRNGATADIVWVYGKPQNINLGEVITLDPTFGYAAGTDYHAIDRSGVSSASCTKGTLVKSTVESLSLYKRNSGSGANDNCIIEAIMWDISSIDDTSIITDVSLRYDIDSAINAQNCDYTSIEGEPSTQSATDLWNDIDGTDTTTTTFVSNDSGCASTGTDKTLDLGVNADSDLQAELLVDDTWGIGRLFTDMTRDGSDRRSDRTNGDYELQVTYIMPIVPLAPTNDGVTNVGADLQYDWTFGTNFNNATQPSIDSSTVYVGNTKYQYTPLANWNATQETDIGGITTSSNFEGLFHFDSINYFGTITEENTSGGSYSELGGSSNDKLKLAEHITSSGSLVGKTITEITVSLKDTIGSPTGTIYARNWDSSDTIKNTCTDTLDASTVTGTFADYTFTGCNFEIESGDRFGLQCDGCDASNKVGWERSTSNTYDGTNSVMATHNGASWSDSTGFDFVFSVEYNDENNSGFYDYSGNDDHAEIMNPIDTITFDNSATNSVFSPQGSSLTISSFTVADNANKILIVSTGTYNGSPTVSGVTWNGASESFTKAVSLAGNYDVEIWYLVNPTATTDDVVVTFSDSTAGNRGAGVYSFYNVDQTSPIGVTNTVVGGTTTSPNGTITPTTEGSMIVDSFYNGCGTVSGVTVDHTEGWTQLTGGTDRIFSSQYDLDPTIGSSNDIGRDGTCSTSYSMVIAEIKPSSGSATIKSSHIDTGLSNEIQLSNAGLNVTSSEWGISGTGDWSINSIVTLNQTDPFTFLSFDSGSEVKITLDNEFIDLTKGGSTIFNHTFTTPLTSTAYVGADYTNDFNTDDGTQTGTVYSVDTATDEELDGASDRTATNHNYTFDLQTLLGESVGDTWGYRFTFDGTCSSGSNSAFTFVMITDGDATRNGHTSGAQKGIGFDTVNCDLQGIIQDAQTPISSLTGTVSGSISDSTTYYVQITSESTDDINVCVSTSDSHSCDVLDSDISHASFSVALRYLKFQNWTIAPIGSVGSWTQQFDNIEFCNNSINFDTCNPYTLSPPQALTITRDTSGNYETLINGTESVTSTDATTLGTVTNDLYHIGFDTSLGNSGTWRLDELSIRSDEQTAQDSADFGERIQPFTYQASVTAPTTTYTHTGFVGATDSCFKVTAWNSVGESTASGIECGTASDPSPTQPTGLLATDISESRIDLSWDTAPVYDNITGYRIFYESPVGNGWIKLVNDTGTSTVTYSHTSLSTKTQYNYMVAGINATGVGSNSTASNTYTWGVPDAPTGFSIINPTVDTLNLNYTASVPFGYPVTGYEVYRDNVQISADIGNVTSYTDTGLGAVTSYDYAVRALSSFGSSGWANATGTTVTEPPTSLTVNDCYHTCTTQLNLEWVAPVPDTGVNGYKIETESPIGGGWSTLVANTTTTTLYYNHTGLANDGVFHNYRIYALTPDGQSAVSNTYAYTTHKLPDSITDLVVTDDGLLQFVLNWSVPSNLYGTLSGYMINYTTPAGDPLTIETSDTGSTSTTYTKAGNDPTVEYSFRVSAVTNHGTNSTLGNIFNYTLTTPLEVGDLTFSTEDNTNVVPYSYMVIPVSDTTDTIRVTFDSSFTTDCTIEQTLAGTTNSYTGLSETAGSGSSVYHDFSVQNTGNDVLEFDCWDQTDPTQNGQFLFTIDQTGLTSTAMPLVGQVQNFTGGLYGTNGEFGEFDLITLFVIILSMLGFNRKHPALGVGFMVVALGATRYYGLIGDISLAVGGIALISVLAIGVGLKKY</sequence>
<keyword evidence="1" id="KW-0677">Repeat</keyword>
<dbReference type="SMART" id="SM00060">
    <property type="entry name" value="FN3"/>
    <property type="match status" value="4"/>
</dbReference>
<dbReference type="Pfam" id="PF00041">
    <property type="entry name" value="fn3"/>
    <property type="match status" value="3"/>
</dbReference>
<feature type="domain" description="Fibronectin type-III" evidence="3">
    <location>
        <begin position="1447"/>
        <end position="1540"/>
    </location>
</feature>
<feature type="transmembrane region" description="Helical" evidence="2">
    <location>
        <begin position="2006"/>
        <end position="2025"/>
    </location>
</feature>
<reference evidence="4" key="2">
    <citation type="submission" date="2024-03" db="EMBL/GenBank/DDBJ databases">
        <authorList>
            <person name="Ni Y."/>
            <person name="Xu T."/>
            <person name="Yan S."/>
            <person name="Chen L."/>
            <person name="Wang Y."/>
        </authorList>
    </citation>
    <scope>NUCLEOTIDE SEQUENCE</scope>
    <source>
        <strain evidence="4">NBC1</strain>
    </source>
</reference>
<evidence type="ECO:0000256" key="2">
    <source>
        <dbReference type="SAM" id="Phobius"/>
    </source>
</evidence>
<dbReference type="InterPro" id="IPR050991">
    <property type="entry name" value="ECM_Regulatory_Proteins"/>
</dbReference>
<evidence type="ECO:0000259" key="3">
    <source>
        <dbReference type="PROSITE" id="PS50853"/>
    </source>
</evidence>
<dbReference type="EMBL" id="BK067786">
    <property type="protein sequence ID" value="DBA51888.1"/>
    <property type="molecule type" value="Genomic_DNA"/>
</dbReference>
<organism evidence="4">
    <name type="scientific">Nitrosopumilaceae spindle-shaped virus</name>
    <dbReference type="NCBI Taxonomy" id="3065433"/>
    <lineage>
        <taxon>Viruses</taxon>
    </lineage>
</organism>
<dbReference type="InterPro" id="IPR036116">
    <property type="entry name" value="FN3_sf"/>
</dbReference>
<evidence type="ECO:0000256" key="1">
    <source>
        <dbReference type="ARBA" id="ARBA00022737"/>
    </source>
</evidence>
<dbReference type="PANTHER" id="PTHR46708:SF2">
    <property type="entry name" value="FIBRONECTIN TYPE-III DOMAIN-CONTAINING PROTEIN"/>
    <property type="match status" value="1"/>
</dbReference>
<feature type="domain" description="Fibronectin type-III" evidence="3">
    <location>
        <begin position="1543"/>
        <end position="1631"/>
    </location>
</feature>
<reference evidence="4" key="1">
    <citation type="journal article" date="2024" name="Environ. Microbiol. Rep.">
        <title>Hiding in plain sight: The discovery of complete genomes of 11 hypothetical spindle-shaped viruses that putatively infect mesophilic ammonia-oxidizing archaea.</title>
        <authorList>
            <person name="Ni Y."/>
            <person name="Xu T."/>
            <person name="Yan S."/>
            <person name="Chen L."/>
            <person name="Wang Y."/>
        </authorList>
    </citation>
    <scope>NUCLEOTIDE SEQUENCE</scope>
    <source>
        <strain evidence="4">NBC1</strain>
    </source>
</reference>
<feature type="domain" description="Fibronectin type-III" evidence="3">
    <location>
        <begin position="1730"/>
        <end position="1827"/>
    </location>
</feature>
<dbReference type="InterPro" id="IPR013783">
    <property type="entry name" value="Ig-like_fold"/>
</dbReference>
<keyword evidence="2" id="KW-0812">Transmembrane</keyword>
<dbReference type="PANTHER" id="PTHR46708">
    <property type="entry name" value="TENASCIN"/>
    <property type="match status" value="1"/>
</dbReference>
<dbReference type="CDD" id="cd00063">
    <property type="entry name" value="FN3"/>
    <property type="match status" value="4"/>
</dbReference>
<dbReference type="SUPFAM" id="SSF49265">
    <property type="entry name" value="Fibronectin type III"/>
    <property type="match status" value="3"/>
</dbReference>
<keyword evidence="2" id="KW-0472">Membrane</keyword>
<feature type="transmembrane region" description="Helical" evidence="2">
    <location>
        <begin position="1960"/>
        <end position="1978"/>
    </location>
</feature>
<dbReference type="Gene3D" id="2.60.40.10">
    <property type="entry name" value="Immunoglobulins"/>
    <property type="match status" value="4"/>
</dbReference>
<name>A0AAT9JFL5_9VIRU</name>
<dbReference type="InterPro" id="IPR003961">
    <property type="entry name" value="FN3_dom"/>
</dbReference>
<proteinExistence type="predicted"/>